<organism evidence="1 2">
    <name type="scientific">Nitrosospira multiformis</name>
    <dbReference type="NCBI Taxonomy" id="1231"/>
    <lineage>
        <taxon>Bacteria</taxon>
        <taxon>Pseudomonadati</taxon>
        <taxon>Pseudomonadota</taxon>
        <taxon>Betaproteobacteria</taxon>
        <taxon>Nitrosomonadales</taxon>
        <taxon>Nitrosomonadaceae</taxon>
        <taxon>Nitrosospira</taxon>
    </lineage>
</organism>
<sequence length="142" mass="16531">MSAKIYNAVSENFIRQMRNWALTTAGVVSSNYLISSCYDPAPRDTYGDGQRQPVLMGEAEDVNNALLQLPLRYRQAVSLFWQYEDRPLAWFGRRLMIDWRTFEVRVMHGHELLRSELAKQAEKVAIYREAAMRTSTLDRQVL</sequence>
<dbReference type="Gene3D" id="1.10.10.10">
    <property type="entry name" value="Winged helix-like DNA-binding domain superfamily/Winged helix DNA-binding domain"/>
    <property type="match status" value="1"/>
</dbReference>
<reference evidence="1 2" key="1">
    <citation type="submission" date="2016-10" db="EMBL/GenBank/DDBJ databases">
        <authorList>
            <person name="de Groot N.N."/>
        </authorList>
    </citation>
    <scope>NUCLEOTIDE SEQUENCE [LARGE SCALE GENOMIC DNA]</scope>
    <source>
        <strain evidence="1 2">Nl18</strain>
    </source>
</reference>
<evidence type="ECO:0000313" key="2">
    <source>
        <dbReference type="Proteomes" id="UP000183898"/>
    </source>
</evidence>
<accession>A0A1H8ISI9</accession>
<dbReference type="EMBL" id="FOCT01000006">
    <property type="protein sequence ID" value="SEN71514.1"/>
    <property type="molecule type" value="Genomic_DNA"/>
</dbReference>
<proteinExistence type="predicted"/>
<dbReference type="RefSeq" id="WP_074746341.1">
    <property type="nucleotide sequence ID" value="NZ_FOCT01000006.1"/>
</dbReference>
<dbReference type="Proteomes" id="UP000183898">
    <property type="component" value="Unassembled WGS sequence"/>
</dbReference>
<evidence type="ECO:0000313" key="1">
    <source>
        <dbReference type="EMBL" id="SEN71514.1"/>
    </source>
</evidence>
<gene>
    <name evidence="1" type="ORF">SAMN05216404_106170</name>
</gene>
<protein>
    <submittedName>
        <fullName evidence="1">Uncharacterized protein</fullName>
    </submittedName>
</protein>
<name>A0A1H8ISI9_9PROT</name>
<dbReference type="InterPro" id="IPR036388">
    <property type="entry name" value="WH-like_DNA-bd_sf"/>
</dbReference>
<dbReference type="AlphaFoldDB" id="A0A1H8ISI9"/>